<feature type="transmembrane region" description="Helical" evidence="7">
    <location>
        <begin position="180"/>
        <end position="198"/>
    </location>
</feature>
<keyword evidence="4 7" id="KW-0812">Transmembrane</keyword>
<dbReference type="GO" id="GO:0005886">
    <property type="term" value="C:plasma membrane"/>
    <property type="evidence" value="ECO:0007669"/>
    <property type="project" value="UniProtKB-SubCell"/>
</dbReference>
<feature type="transmembrane region" description="Helical" evidence="7">
    <location>
        <begin position="237"/>
        <end position="262"/>
    </location>
</feature>
<evidence type="ECO:0000259" key="8">
    <source>
        <dbReference type="PROSITE" id="PS50928"/>
    </source>
</evidence>
<dbReference type="PANTHER" id="PTHR43386:SF25">
    <property type="entry name" value="PEPTIDE ABC TRANSPORTER PERMEASE PROTEIN"/>
    <property type="match status" value="1"/>
</dbReference>
<dbReference type="EMBL" id="QHLY01000005">
    <property type="protein sequence ID" value="PXA71886.1"/>
    <property type="molecule type" value="Genomic_DNA"/>
</dbReference>
<dbReference type="PANTHER" id="PTHR43386">
    <property type="entry name" value="OLIGOPEPTIDE TRANSPORT SYSTEM PERMEASE PROTEIN APPC"/>
    <property type="match status" value="1"/>
</dbReference>
<dbReference type="AlphaFoldDB" id="A0A318A0V8"/>
<dbReference type="Proteomes" id="UP000246722">
    <property type="component" value="Unassembled WGS sequence"/>
</dbReference>
<feature type="transmembrane region" description="Helical" evidence="7">
    <location>
        <begin position="118"/>
        <end position="143"/>
    </location>
</feature>
<dbReference type="CDD" id="cd06261">
    <property type="entry name" value="TM_PBP2"/>
    <property type="match status" value="1"/>
</dbReference>
<organism evidence="9 10">
    <name type="scientific">Cryobacterium arcticum</name>
    <dbReference type="NCBI Taxonomy" id="670052"/>
    <lineage>
        <taxon>Bacteria</taxon>
        <taxon>Bacillati</taxon>
        <taxon>Actinomycetota</taxon>
        <taxon>Actinomycetes</taxon>
        <taxon>Micrococcales</taxon>
        <taxon>Microbacteriaceae</taxon>
        <taxon>Cryobacterium</taxon>
    </lineage>
</organism>
<reference evidence="9 10" key="1">
    <citation type="submission" date="2018-05" db="EMBL/GenBank/DDBJ databases">
        <title>Genetic diversity of glacier-inhabiting Cryobacterium bacteria in China and description of Cryobacterium mengkeensis sp. nov. and Arthrobacter glacialis sp. nov.</title>
        <authorList>
            <person name="Liu Q."/>
            <person name="Xin Y.-H."/>
        </authorList>
    </citation>
    <scope>NUCLEOTIDE SEQUENCE [LARGE SCALE GENOMIC DNA]</scope>
    <source>
        <strain evidence="9 10">SK-1</strain>
    </source>
</reference>
<comment type="caution">
    <text evidence="9">The sequence shown here is derived from an EMBL/GenBank/DDBJ whole genome shotgun (WGS) entry which is preliminary data.</text>
</comment>
<dbReference type="GO" id="GO:0055085">
    <property type="term" value="P:transmembrane transport"/>
    <property type="evidence" value="ECO:0007669"/>
    <property type="project" value="InterPro"/>
</dbReference>
<evidence type="ECO:0000256" key="2">
    <source>
        <dbReference type="ARBA" id="ARBA00022448"/>
    </source>
</evidence>
<gene>
    <name evidence="9" type="ORF">CTB96_02915</name>
</gene>
<feature type="transmembrane region" description="Helical" evidence="7">
    <location>
        <begin position="282"/>
        <end position="304"/>
    </location>
</feature>
<keyword evidence="6 7" id="KW-0472">Membrane</keyword>
<keyword evidence="10" id="KW-1185">Reference proteome</keyword>
<dbReference type="InterPro" id="IPR035906">
    <property type="entry name" value="MetI-like_sf"/>
</dbReference>
<comment type="similarity">
    <text evidence="7">Belongs to the binding-protein-dependent transport system permease family.</text>
</comment>
<dbReference type="Gene3D" id="1.10.3720.10">
    <property type="entry name" value="MetI-like"/>
    <property type="match status" value="1"/>
</dbReference>
<feature type="domain" description="ABC transmembrane type-1" evidence="8">
    <location>
        <begin position="116"/>
        <end position="305"/>
    </location>
</feature>
<keyword evidence="3" id="KW-1003">Cell membrane</keyword>
<evidence type="ECO:0000256" key="3">
    <source>
        <dbReference type="ARBA" id="ARBA00022475"/>
    </source>
</evidence>
<dbReference type="InterPro" id="IPR050366">
    <property type="entry name" value="BP-dependent_transpt_permease"/>
</dbReference>
<feature type="transmembrane region" description="Helical" evidence="7">
    <location>
        <begin position="155"/>
        <end position="174"/>
    </location>
</feature>
<dbReference type="SUPFAM" id="SSF161098">
    <property type="entry name" value="MetI-like"/>
    <property type="match status" value="1"/>
</dbReference>
<dbReference type="PROSITE" id="PS50928">
    <property type="entry name" value="ABC_TM1"/>
    <property type="match status" value="1"/>
</dbReference>
<dbReference type="InterPro" id="IPR000515">
    <property type="entry name" value="MetI-like"/>
</dbReference>
<protein>
    <submittedName>
        <fullName evidence="9">Peptide ABC transporter permease</fullName>
    </submittedName>
</protein>
<evidence type="ECO:0000256" key="6">
    <source>
        <dbReference type="ARBA" id="ARBA00023136"/>
    </source>
</evidence>
<feature type="transmembrane region" description="Helical" evidence="7">
    <location>
        <begin position="55"/>
        <end position="76"/>
    </location>
</feature>
<name>A0A318A0V8_9MICO</name>
<dbReference type="OrthoDB" id="9812701at2"/>
<evidence type="ECO:0000256" key="1">
    <source>
        <dbReference type="ARBA" id="ARBA00004651"/>
    </source>
</evidence>
<evidence type="ECO:0000256" key="5">
    <source>
        <dbReference type="ARBA" id="ARBA00022989"/>
    </source>
</evidence>
<dbReference type="RefSeq" id="WP_110125409.1">
    <property type="nucleotide sequence ID" value="NZ_QHLY01000005.1"/>
</dbReference>
<comment type="subcellular location">
    <subcellularLocation>
        <location evidence="1 7">Cell membrane</location>
        <topology evidence="1 7">Multi-pass membrane protein</topology>
    </subcellularLocation>
</comment>
<proteinExistence type="inferred from homology"/>
<evidence type="ECO:0000256" key="7">
    <source>
        <dbReference type="RuleBase" id="RU363032"/>
    </source>
</evidence>
<keyword evidence="2 7" id="KW-0813">Transport</keyword>
<keyword evidence="5 7" id="KW-1133">Transmembrane helix</keyword>
<sequence>MTRTDTSTAPDSFVATAGDRFKDAVASRRRAPGGTARGAAGRLGRFLLGLRRHPGTVLAVAWLALVLISTVAPGLFTGQDPIDGVPADKLTGPSAAHWFGTDQLGRDLFTRVVYGSALTLQAALIAVGIGLLVGSLLGLLAGFIGRWVDDVIMRISDVLLSIPALLLSLALITVLGFGTVNVAIAVGLGSVAAVSRIMRSEVIRVRNAVYVEAALASGNRWSRVLFRHVLPNSAGPVMVLAALEFGTAILAISALSFLGYGAQPPAPEWGSLVSTGRNFLTTAWWLTTLPGIVIVLTVLAANAISRALDSDERRSR</sequence>
<evidence type="ECO:0000256" key="4">
    <source>
        <dbReference type="ARBA" id="ARBA00022692"/>
    </source>
</evidence>
<evidence type="ECO:0000313" key="9">
    <source>
        <dbReference type="EMBL" id="PXA71886.1"/>
    </source>
</evidence>
<accession>A0A318A0V8</accession>
<dbReference type="Pfam" id="PF00528">
    <property type="entry name" value="BPD_transp_1"/>
    <property type="match status" value="1"/>
</dbReference>
<evidence type="ECO:0000313" key="10">
    <source>
        <dbReference type="Proteomes" id="UP000246722"/>
    </source>
</evidence>